<dbReference type="SUPFAM" id="SSF53335">
    <property type="entry name" value="S-adenosyl-L-methionine-dependent methyltransferases"/>
    <property type="match status" value="1"/>
</dbReference>
<name>A0A8J3QIU6_9ACTN</name>
<keyword evidence="5" id="KW-1185">Reference proteome</keyword>
<keyword evidence="1 4" id="KW-0489">Methyltransferase</keyword>
<dbReference type="RefSeq" id="WP_239133259.1">
    <property type="nucleotide sequence ID" value="NZ_BONZ01000001.1"/>
</dbReference>
<sequence length="206" mass="22152">MGSQYFDVEPTTPMQTRTVPLTVDGRQLELTSGSGVFGWQRIDLGTEILIRYAPRPPATGAILDLGCGYGPITVATALRAPDARIVSVDVNRRALELTRGNAARLGLGNVTAYEPDDVPADLSFAAIYSNPPIKVGKESLHDLLARWLPRMRPGARAYLVVKRSMGSDTLDDWLTASGWPAERLRSKSGYRILEVSAGPGGSGGED</sequence>
<comment type="caution">
    <text evidence="4">The sequence shown here is derived from an EMBL/GenBank/DDBJ whole genome shotgun (WGS) entry which is preliminary data.</text>
</comment>
<keyword evidence="2" id="KW-0808">Transferase</keyword>
<organism evidence="4 5">
    <name type="scientific">Rugosimonospora africana</name>
    <dbReference type="NCBI Taxonomy" id="556532"/>
    <lineage>
        <taxon>Bacteria</taxon>
        <taxon>Bacillati</taxon>
        <taxon>Actinomycetota</taxon>
        <taxon>Actinomycetes</taxon>
        <taxon>Micromonosporales</taxon>
        <taxon>Micromonosporaceae</taxon>
        <taxon>Rugosimonospora</taxon>
    </lineage>
</organism>
<dbReference type="InterPro" id="IPR007848">
    <property type="entry name" value="Small_mtfrase_dom"/>
</dbReference>
<dbReference type="InterPro" id="IPR046977">
    <property type="entry name" value="RsmC/RlmG"/>
</dbReference>
<dbReference type="EMBL" id="BONZ01000001">
    <property type="protein sequence ID" value="GIH11879.1"/>
    <property type="molecule type" value="Genomic_DNA"/>
</dbReference>
<dbReference type="CDD" id="cd02440">
    <property type="entry name" value="AdoMet_MTases"/>
    <property type="match status" value="1"/>
</dbReference>
<feature type="domain" description="Methyltransferase small" evidence="3">
    <location>
        <begin position="28"/>
        <end position="193"/>
    </location>
</feature>
<evidence type="ECO:0000259" key="3">
    <source>
        <dbReference type="Pfam" id="PF05175"/>
    </source>
</evidence>
<dbReference type="PANTHER" id="PTHR47816:SF4">
    <property type="entry name" value="RIBOSOMAL RNA SMALL SUBUNIT METHYLTRANSFERASE C"/>
    <property type="match status" value="1"/>
</dbReference>
<dbReference type="InterPro" id="IPR029063">
    <property type="entry name" value="SAM-dependent_MTases_sf"/>
</dbReference>
<dbReference type="Gene3D" id="3.40.50.150">
    <property type="entry name" value="Vaccinia Virus protein VP39"/>
    <property type="match status" value="1"/>
</dbReference>
<reference evidence="4" key="1">
    <citation type="submission" date="2021-01" db="EMBL/GenBank/DDBJ databases">
        <title>Whole genome shotgun sequence of Rugosimonospora africana NBRC 104875.</title>
        <authorList>
            <person name="Komaki H."/>
            <person name="Tamura T."/>
        </authorList>
    </citation>
    <scope>NUCLEOTIDE SEQUENCE</scope>
    <source>
        <strain evidence="4">NBRC 104875</strain>
    </source>
</reference>
<dbReference type="AlphaFoldDB" id="A0A8J3QIU6"/>
<protein>
    <submittedName>
        <fullName evidence="4">16S RNA G1207 methylase RsmC</fullName>
    </submittedName>
</protein>
<evidence type="ECO:0000313" key="5">
    <source>
        <dbReference type="Proteomes" id="UP000642748"/>
    </source>
</evidence>
<accession>A0A8J3QIU6</accession>
<proteinExistence type="predicted"/>
<dbReference type="PANTHER" id="PTHR47816">
    <property type="entry name" value="RIBOSOMAL RNA SMALL SUBUNIT METHYLTRANSFERASE C"/>
    <property type="match status" value="1"/>
</dbReference>
<dbReference type="GO" id="GO:0008757">
    <property type="term" value="F:S-adenosylmethionine-dependent methyltransferase activity"/>
    <property type="evidence" value="ECO:0007669"/>
    <property type="project" value="InterPro"/>
</dbReference>
<gene>
    <name evidence="4" type="ORF">Raf01_00510</name>
</gene>
<evidence type="ECO:0000313" key="4">
    <source>
        <dbReference type="EMBL" id="GIH11879.1"/>
    </source>
</evidence>
<evidence type="ECO:0000256" key="1">
    <source>
        <dbReference type="ARBA" id="ARBA00022603"/>
    </source>
</evidence>
<dbReference type="GO" id="GO:0032259">
    <property type="term" value="P:methylation"/>
    <property type="evidence" value="ECO:0007669"/>
    <property type="project" value="UniProtKB-KW"/>
</dbReference>
<dbReference type="Pfam" id="PF05175">
    <property type="entry name" value="MTS"/>
    <property type="match status" value="1"/>
</dbReference>
<dbReference type="Proteomes" id="UP000642748">
    <property type="component" value="Unassembled WGS sequence"/>
</dbReference>
<evidence type="ECO:0000256" key="2">
    <source>
        <dbReference type="ARBA" id="ARBA00022679"/>
    </source>
</evidence>